<organism evidence="2 3">
    <name type="scientific">Pyrus ussuriensis x Pyrus communis</name>
    <dbReference type="NCBI Taxonomy" id="2448454"/>
    <lineage>
        <taxon>Eukaryota</taxon>
        <taxon>Viridiplantae</taxon>
        <taxon>Streptophyta</taxon>
        <taxon>Embryophyta</taxon>
        <taxon>Tracheophyta</taxon>
        <taxon>Spermatophyta</taxon>
        <taxon>Magnoliopsida</taxon>
        <taxon>eudicotyledons</taxon>
        <taxon>Gunneridae</taxon>
        <taxon>Pentapetalae</taxon>
        <taxon>rosids</taxon>
        <taxon>fabids</taxon>
        <taxon>Rosales</taxon>
        <taxon>Rosaceae</taxon>
        <taxon>Amygdaloideae</taxon>
        <taxon>Maleae</taxon>
        <taxon>Pyrus</taxon>
    </lineage>
</organism>
<gene>
    <name evidence="2" type="ORF">D8674_010761</name>
</gene>
<feature type="compositionally biased region" description="Acidic residues" evidence="1">
    <location>
        <begin position="434"/>
        <end position="443"/>
    </location>
</feature>
<reference evidence="3" key="2">
    <citation type="submission" date="2019-10" db="EMBL/GenBank/DDBJ databases">
        <title>A de novo genome assembly of a pear dwarfing rootstock.</title>
        <authorList>
            <person name="Wang F."/>
            <person name="Wang J."/>
            <person name="Li S."/>
            <person name="Zhang Y."/>
            <person name="Fang M."/>
            <person name="Ma L."/>
            <person name="Zhao Y."/>
            <person name="Jiang S."/>
        </authorList>
    </citation>
    <scope>NUCLEOTIDE SEQUENCE [LARGE SCALE GENOMIC DNA]</scope>
</reference>
<name>A0A5N5FGZ6_9ROSA</name>
<dbReference type="AlphaFoldDB" id="A0A5N5FGZ6"/>
<evidence type="ECO:0000313" key="3">
    <source>
        <dbReference type="Proteomes" id="UP000327157"/>
    </source>
</evidence>
<accession>A0A5N5FGZ6</accession>
<proteinExistence type="predicted"/>
<feature type="region of interest" description="Disordered" evidence="1">
    <location>
        <begin position="408"/>
        <end position="443"/>
    </location>
</feature>
<protein>
    <submittedName>
        <fullName evidence="2">Uncharacterized protein</fullName>
    </submittedName>
</protein>
<keyword evidence="3" id="KW-1185">Reference proteome</keyword>
<sequence length="609" mass="69045">MIWDTLAFNPNDMRYSCSDVAGWHRSAWLWRMEVDIYRNCPNSEHSGIGASSMSEQVILLGIWFSRFRERCLFDFWASNLVGSVFSNVKKGWPFLQFLLASNIFLHAVTRGNIKLSERELADVEKVLRVPKEDRHLGKLQPLFRNCILYFDFSCSVEKVSKKGGTNDILFHKRARKHRVRPAPRPKSQEEVLKITASKRAEAEAIGCAVAIVARDERRLLPPLPTIDPIFPPTMKSTDQEGDPSSSRKRKYKEEVGSIHWKDLKVVMQPSSFRYVNNFLARCRSTVDKLGEPLDENESDRDRMTRLSSYVMTEYDDRLRENNQLVNDRRKTSKALAELETTILEVSKVKGEFNSALVEVSKLKRSIPTERDAAIAVLERYNNGSIIQKYGDEMDEYRQRGEAFVLAVDPSSEDDSDNEASVGKQSQENKNGSGDTEDGGDDNAVEMQSDIVRGRASDKDDSYLLVIVLQVISVPWMAKGLAIGAPDLFWTQNVACSSSIGTTASIPKASENGVSLVEVRYEVRNGCQGFYFGPLCEVVNCNDCITDLALSCRHWADQIKSLLGDLAILLKQHKMYVVYPDWLRPRSRGVLISCEGFTQIHRFKLSFSEF</sequence>
<reference evidence="2 3" key="3">
    <citation type="submission" date="2019-11" db="EMBL/GenBank/DDBJ databases">
        <title>A de novo genome assembly of a pear dwarfing rootstock.</title>
        <authorList>
            <person name="Wang F."/>
            <person name="Wang J."/>
            <person name="Li S."/>
            <person name="Zhang Y."/>
            <person name="Fang M."/>
            <person name="Ma L."/>
            <person name="Zhao Y."/>
            <person name="Jiang S."/>
        </authorList>
    </citation>
    <scope>NUCLEOTIDE SEQUENCE [LARGE SCALE GENOMIC DNA]</scope>
    <source>
        <strain evidence="2">S2</strain>
        <tissue evidence="2">Leaf</tissue>
    </source>
</reference>
<feature type="region of interest" description="Disordered" evidence="1">
    <location>
        <begin position="223"/>
        <end position="250"/>
    </location>
</feature>
<feature type="compositionally biased region" description="Polar residues" evidence="1">
    <location>
        <begin position="422"/>
        <end position="433"/>
    </location>
</feature>
<evidence type="ECO:0000256" key="1">
    <source>
        <dbReference type="SAM" id="MobiDB-lite"/>
    </source>
</evidence>
<evidence type="ECO:0000313" key="2">
    <source>
        <dbReference type="EMBL" id="KAB2600490.1"/>
    </source>
</evidence>
<dbReference type="Proteomes" id="UP000327157">
    <property type="component" value="Chromosome 13"/>
</dbReference>
<dbReference type="EMBL" id="SMOL01000753">
    <property type="protein sequence ID" value="KAB2600490.1"/>
    <property type="molecule type" value="Genomic_DNA"/>
</dbReference>
<reference evidence="2 3" key="1">
    <citation type="submission" date="2019-09" db="EMBL/GenBank/DDBJ databases">
        <authorList>
            <person name="Ou C."/>
        </authorList>
    </citation>
    <scope>NUCLEOTIDE SEQUENCE [LARGE SCALE GENOMIC DNA]</scope>
    <source>
        <strain evidence="2">S2</strain>
        <tissue evidence="2">Leaf</tissue>
    </source>
</reference>
<comment type="caution">
    <text evidence="2">The sequence shown here is derived from an EMBL/GenBank/DDBJ whole genome shotgun (WGS) entry which is preliminary data.</text>
</comment>